<proteinExistence type="predicted"/>
<dbReference type="GO" id="GO:0004113">
    <property type="term" value="F:2',3'-cyclic-nucleotide 3'-phosphodiesterase activity"/>
    <property type="evidence" value="ECO:0007669"/>
    <property type="project" value="InterPro"/>
</dbReference>
<evidence type="ECO:0000313" key="3">
    <source>
        <dbReference type="Proteomes" id="UP000320948"/>
    </source>
</evidence>
<dbReference type="PANTHER" id="PTHR35561:SF1">
    <property type="entry name" value="RNA 2',3'-CYCLIC PHOSPHODIESTERASE"/>
    <property type="match status" value="1"/>
</dbReference>
<comment type="caution">
    <text evidence="2">The sequence shown here is derived from an EMBL/GenBank/DDBJ whole genome shotgun (WGS) entry which is preliminary data.</text>
</comment>
<sequence>MANSSWISMSRMLTKASSMAYFTALPVPPEVIQTLQTIRPALTYATWVHPDDYHLTLAYLGDPAPEALTEFWHNISMRVHPSQTIWLNRLHLFRTHNGCVLVLLAEVIPELEALHADHVQTARSTGIDVHTFPQYMPHVTLASFPEQVVNLEDVMLPAMPTYDVRSVTLYKSHKPHGTGVGRYDVVQTYPLQKA</sequence>
<name>A0A6N4RCS8_BLAVI</name>
<dbReference type="InterPro" id="IPR004175">
    <property type="entry name" value="RNA_CPDase"/>
</dbReference>
<dbReference type="PANTHER" id="PTHR35561">
    <property type="entry name" value="RNA 2',3'-CYCLIC PHOSPHODIESTERASE"/>
    <property type="match status" value="1"/>
</dbReference>
<keyword evidence="1" id="KW-0378">Hydrolase</keyword>
<gene>
    <name evidence="2" type="primary">thpR</name>
    <name evidence="2" type="ORF">DI628_04185</name>
</gene>
<dbReference type="InterPro" id="IPR009097">
    <property type="entry name" value="Cyclic_Pdiesterase"/>
</dbReference>
<dbReference type="GO" id="GO:0008664">
    <property type="term" value="F:RNA 2',3'-cyclic 3'-phosphodiesterase activity"/>
    <property type="evidence" value="ECO:0007669"/>
    <property type="project" value="InterPro"/>
</dbReference>
<dbReference type="SUPFAM" id="SSF55144">
    <property type="entry name" value="LigT-like"/>
    <property type="match status" value="1"/>
</dbReference>
<evidence type="ECO:0000313" key="2">
    <source>
        <dbReference type="EMBL" id="TKW61825.1"/>
    </source>
</evidence>
<dbReference type="AlphaFoldDB" id="A0A6N4RCS8"/>
<dbReference type="NCBIfam" id="TIGR02258">
    <property type="entry name" value="2_5_ligase"/>
    <property type="match status" value="1"/>
</dbReference>
<dbReference type="Gene3D" id="3.90.1140.10">
    <property type="entry name" value="Cyclic phosphodiesterase"/>
    <property type="match status" value="1"/>
</dbReference>
<dbReference type="EMBL" id="VAFM01000001">
    <property type="protein sequence ID" value="TKW61825.1"/>
    <property type="molecule type" value="Genomic_DNA"/>
</dbReference>
<protein>
    <submittedName>
        <fullName evidence="2">RNA 2',3'-cyclic phosphodiesterase</fullName>
    </submittedName>
</protein>
<reference evidence="2 3" key="1">
    <citation type="journal article" date="2017" name="Nat. Commun.">
        <title>In situ click chemistry generation of cyclooxygenase-2 inhibitors.</title>
        <authorList>
            <person name="Bhardwaj A."/>
            <person name="Kaur J."/>
            <person name="Wuest M."/>
            <person name="Wuest F."/>
        </authorList>
    </citation>
    <scope>NUCLEOTIDE SEQUENCE [LARGE SCALE GENOMIC DNA]</scope>
    <source>
        <strain evidence="2">S2_018_000_R2_106</strain>
    </source>
</reference>
<organism evidence="2 3">
    <name type="scientific">Blastochloris viridis</name>
    <name type="common">Rhodopseudomonas viridis</name>
    <dbReference type="NCBI Taxonomy" id="1079"/>
    <lineage>
        <taxon>Bacteria</taxon>
        <taxon>Pseudomonadati</taxon>
        <taxon>Pseudomonadota</taxon>
        <taxon>Alphaproteobacteria</taxon>
        <taxon>Hyphomicrobiales</taxon>
        <taxon>Blastochloridaceae</taxon>
        <taxon>Blastochloris</taxon>
    </lineage>
</organism>
<accession>A0A6N4RCS8</accession>
<evidence type="ECO:0000256" key="1">
    <source>
        <dbReference type="ARBA" id="ARBA00022801"/>
    </source>
</evidence>
<dbReference type="Pfam" id="PF13563">
    <property type="entry name" value="2_5_RNA_ligase2"/>
    <property type="match status" value="1"/>
</dbReference>
<dbReference type="Proteomes" id="UP000320948">
    <property type="component" value="Unassembled WGS sequence"/>
</dbReference>